<proteinExistence type="predicted"/>
<name>A0AAQ4FNC7_AMBAM</name>
<keyword evidence="3" id="KW-1185">Reference proteome</keyword>
<feature type="region of interest" description="Disordered" evidence="1">
    <location>
        <begin position="1"/>
        <end position="51"/>
    </location>
</feature>
<evidence type="ECO:0000256" key="1">
    <source>
        <dbReference type="SAM" id="MobiDB-lite"/>
    </source>
</evidence>
<dbReference type="AlphaFoldDB" id="A0AAQ4FNC7"/>
<organism evidence="2 3">
    <name type="scientific">Amblyomma americanum</name>
    <name type="common">Lone star tick</name>
    <dbReference type="NCBI Taxonomy" id="6943"/>
    <lineage>
        <taxon>Eukaryota</taxon>
        <taxon>Metazoa</taxon>
        <taxon>Ecdysozoa</taxon>
        <taxon>Arthropoda</taxon>
        <taxon>Chelicerata</taxon>
        <taxon>Arachnida</taxon>
        <taxon>Acari</taxon>
        <taxon>Parasitiformes</taxon>
        <taxon>Ixodida</taxon>
        <taxon>Ixodoidea</taxon>
        <taxon>Ixodidae</taxon>
        <taxon>Amblyomminae</taxon>
        <taxon>Amblyomma</taxon>
    </lineage>
</organism>
<feature type="compositionally biased region" description="Low complexity" evidence="1">
    <location>
        <begin position="10"/>
        <end position="51"/>
    </location>
</feature>
<protein>
    <submittedName>
        <fullName evidence="2">Uncharacterized protein</fullName>
    </submittedName>
</protein>
<reference evidence="2 3" key="1">
    <citation type="journal article" date="2023" name="Arcadia Sci">
        <title>De novo assembly of a long-read Amblyomma americanum tick genome.</title>
        <authorList>
            <person name="Chou S."/>
            <person name="Poskanzer K.E."/>
            <person name="Rollins M."/>
            <person name="Thuy-Boun P.S."/>
        </authorList>
    </citation>
    <scope>NUCLEOTIDE SEQUENCE [LARGE SCALE GENOMIC DNA]</scope>
    <source>
        <strain evidence="2">F_SG_1</strain>
        <tissue evidence="2">Salivary glands</tissue>
    </source>
</reference>
<sequence>MSSGPPPPFKQKQQQQQRQQQQQQQRKLAPGVPVAASTSEPASPTSEPACASAFTAAAPRSGTDTVNLSPLASPQISHEQLVCMASNSKNWPGPSPLPHGSYRHRCRFECVHTGQYGVVYVRPKNWNPGGQAGSELVLRSFCPRGLRRRRRADDTSLAVVLRAVWWCSFVRKGIAGKLPSGQ</sequence>
<dbReference type="Proteomes" id="UP001321473">
    <property type="component" value="Unassembled WGS sequence"/>
</dbReference>
<evidence type="ECO:0000313" key="2">
    <source>
        <dbReference type="EMBL" id="KAK8788253.1"/>
    </source>
</evidence>
<accession>A0AAQ4FNC7</accession>
<dbReference type="EMBL" id="JARKHS020001021">
    <property type="protein sequence ID" value="KAK8788253.1"/>
    <property type="molecule type" value="Genomic_DNA"/>
</dbReference>
<evidence type="ECO:0000313" key="3">
    <source>
        <dbReference type="Proteomes" id="UP001321473"/>
    </source>
</evidence>
<comment type="caution">
    <text evidence="2">The sequence shown here is derived from an EMBL/GenBank/DDBJ whole genome shotgun (WGS) entry which is preliminary data.</text>
</comment>
<gene>
    <name evidence="2" type="ORF">V5799_021971</name>
</gene>